<feature type="region of interest" description="Disordered" evidence="4">
    <location>
        <begin position="187"/>
        <end position="296"/>
    </location>
</feature>
<keyword evidence="3" id="KW-0862">Zinc</keyword>
<dbReference type="SMART" id="SM00291">
    <property type="entry name" value="ZnF_ZZ"/>
    <property type="match status" value="1"/>
</dbReference>
<dbReference type="PANTHER" id="PTHR24148:SF78">
    <property type="entry name" value="HETEROKARYON INCOMPATIBILITY DOMAIN-CONTAINING PROTEIN"/>
    <property type="match status" value="1"/>
</dbReference>
<dbReference type="SUPFAM" id="SSF57850">
    <property type="entry name" value="RING/U-box"/>
    <property type="match status" value="1"/>
</dbReference>
<evidence type="ECO:0000256" key="4">
    <source>
        <dbReference type="SAM" id="MobiDB-lite"/>
    </source>
</evidence>
<name>A0ABR0DZA0_ZASCE</name>
<keyword evidence="7" id="KW-1185">Reference proteome</keyword>
<feature type="compositionally biased region" description="Polar residues" evidence="4">
    <location>
        <begin position="590"/>
        <end position="606"/>
    </location>
</feature>
<protein>
    <recommendedName>
        <fullName evidence="5">ZZ-type domain-containing protein</fullName>
    </recommendedName>
</protein>
<dbReference type="Gene3D" id="3.30.60.90">
    <property type="match status" value="1"/>
</dbReference>
<dbReference type="CDD" id="cd02249">
    <property type="entry name" value="ZZ"/>
    <property type="match status" value="1"/>
</dbReference>
<dbReference type="Pfam" id="PF26639">
    <property type="entry name" value="Het-6_barrel"/>
    <property type="match status" value="1"/>
</dbReference>
<feature type="region of interest" description="Disordered" evidence="4">
    <location>
        <begin position="427"/>
        <end position="491"/>
    </location>
</feature>
<organism evidence="6 7">
    <name type="scientific">Zasmidium cellare</name>
    <name type="common">Wine cellar mold</name>
    <name type="synonym">Racodium cellare</name>
    <dbReference type="NCBI Taxonomy" id="395010"/>
    <lineage>
        <taxon>Eukaryota</taxon>
        <taxon>Fungi</taxon>
        <taxon>Dikarya</taxon>
        <taxon>Ascomycota</taxon>
        <taxon>Pezizomycotina</taxon>
        <taxon>Dothideomycetes</taxon>
        <taxon>Dothideomycetidae</taxon>
        <taxon>Mycosphaerellales</taxon>
        <taxon>Mycosphaerellaceae</taxon>
        <taxon>Zasmidium</taxon>
    </lineage>
</organism>
<evidence type="ECO:0000313" key="7">
    <source>
        <dbReference type="Proteomes" id="UP001305779"/>
    </source>
</evidence>
<reference evidence="6 7" key="1">
    <citation type="journal article" date="2023" name="G3 (Bethesda)">
        <title>A chromosome-level genome assembly of Zasmidium syzygii isolated from banana leaves.</title>
        <authorList>
            <person name="van Westerhoven A.C."/>
            <person name="Mehrabi R."/>
            <person name="Talebi R."/>
            <person name="Steentjes M.B.F."/>
            <person name="Corcolon B."/>
            <person name="Chong P.A."/>
            <person name="Kema G.H.J."/>
            <person name="Seidl M.F."/>
        </authorList>
    </citation>
    <scope>NUCLEOTIDE SEQUENCE [LARGE SCALE GENOMIC DNA]</scope>
    <source>
        <strain evidence="6 7">P124</strain>
    </source>
</reference>
<feature type="compositionally biased region" description="Basic and acidic residues" evidence="4">
    <location>
        <begin position="222"/>
        <end position="234"/>
    </location>
</feature>
<accession>A0ABR0DZA0</accession>
<evidence type="ECO:0000256" key="1">
    <source>
        <dbReference type="ARBA" id="ARBA00022723"/>
    </source>
</evidence>
<gene>
    <name evidence="6" type="ORF">PRZ48_014800</name>
</gene>
<dbReference type="EMBL" id="JAXOVC010000014">
    <property type="protein sequence ID" value="KAK4494502.1"/>
    <property type="molecule type" value="Genomic_DNA"/>
</dbReference>
<feature type="compositionally biased region" description="Acidic residues" evidence="4">
    <location>
        <begin position="253"/>
        <end position="278"/>
    </location>
</feature>
<dbReference type="PANTHER" id="PTHR24148">
    <property type="entry name" value="ANKYRIN REPEAT DOMAIN-CONTAINING PROTEIN 39 HOMOLOG-RELATED"/>
    <property type="match status" value="1"/>
</dbReference>
<feature type="compositionally biased region" description="Acidic residues" evidence="4">
    <location>
        <begin position="433"/>
        <end position="455"/>
    </location>
</feature>
<proteinExistence type="predicted"/>
<dbReference type="InterPro" id="IPR000433">
    <property type="entry name" value="Znf_ZZ"/>
</dbReference>
<evidence type="ECO:0000256" key="2">
    <source>
        <dbReference type="ARBA" id="ARBA00022771"/>
    </source>
</evidence>
<evidence type="ECO:0000313" key="6">
    <source>
        <dbReference type="EMBL" id="KAK4494502.1"/>
    </source>
</evidence>
<dbReference type="InterPro" id="IPR052895">
    <property type="entry name" value="HetReg/Transcr_Mod"/>
</dbReference>
<feature type="compositionally biased region" description="Acidic residues" evidence="4">
    <location>
        <begin position="197"/>
        <end position="221"/>
    </location>
</feature>
<evidence type="ECO:0000256" key="3">
    <source>
        <dbReference type="ARBA" id="ARBA00022833"/>
    </source>
</evidence>
<feature type="domain" description="ZZ-type" evidence="5">
    <location>
        <begin position="531"/>
        <end position="557"/>
    </location>
</feature>
<dbReference type="Pfam" id="PF06985">
    <property type="entry name" value="HET"/>
    <property type="match status" value="1"/>
</dbReference>
<dbReference type="PROSITE" id="PS01357">
    <property type="entry name" value="ZF_ZZ_1"/>
    <property type="match status" value="1"/>
</dbReference>
<evidence type="ECO:0000259" key="5">
    <source>
        <dbReference type="PROSITE" id="PS01357"/>
    </source>
</evidence>
<keyword evidence="2" id="KW-0863">Zinc-finger</keyword>
<dbReference type="Proteomes" id="UP001305779">
    <property type="component" value="Unassembled WGS sequence"/>
</dbReference>
<feature type="region of interest" description="Disordered" evidence="4">
    <location>
        <begin position="590"/>
        <end position="611"/>
    </location>
</feature>
<dbReference type="InterPro" id="IPR010730">
    <property type="entry name" value="HET"/>
</dbReference>
<keyword evidence="1" id="KW-0479">Metal-binding</keyword>
<comment type="caution">
    <text evidence="6">The sequence shown here is derived from an EMBL/GenBank/DDBJ whole genome shotgun (WGS) entry which is preliminary data.</text>
</comment>
<sequence>MQIVNLRHPGYDDSCNIILVLQAPDDPNGGIHAETARLACCVLAGNDWTGYLSITQHNPTPVITEDGILRRKDYYFHLLNTGSAVDEDSIVDLRKDPSGPYPITARFVDWSFPEHGLPPIWQLTGEIIQRTERQPVLDEDGDPLSETGCRLCGRDEPTEMAWLWDWDNRFERNVFEREKSKVQIAAELGSDYRDSENEGSEDAAGSDDSDDSDDPEDPEDSGDSKGSENSKDIEALENSEDFGTFGDAKNTGDAEDADTEQPDEADDDQIDDPDEENLEAPGGDANDNSHGLKKTSEPLFDNRNILRIATNCSAESLHCTSREGFVDHQWLFVPKGEETGEPTLRAHIFSAKEDGIEQAHGNPLLFPWKSSVELLFVHFVQATFAQLSTFFEKEVQRTVRIVDADARVLLIDTDPAMCKSLILPDSKNMWPAEDSDAEPDVEPESDDDSVNEDNDASSRHGSPAPQLLDKDAENDESGQKQGSKDDNDELAETKISPEAFRALMEELAEDLKEPEQIPETVKKTVFPDLPCAGCQQPLLEACFRCLDCDDFDFCSECIETREQSHAGHRFLPLYDSPWLTEVPTGNMISKKSDAAQSSNSGSTGNAEEQEAGLEGRLALHIPHDHVPVVSLEDAPPFEALSYFWGDPKVPRRIVNISGHKIEVTENLKLALYRLRHPENTRRLWIDGICINQGDDVEKSAQVQMMRAVYERAQQTVVWLGEEDDDSSTAFHLCNRLVDAHGNTYVRQTYGVDVENMFKQKAGDNKNQSDSTLEQTISDFVASFDFDQALEGAQDDQYAEVTAAMLADEEDLDVEHLGYVAGYHFVSGKKYEGPHKEVVFQFMEVSRKKMEAEGSMETDNTEQERVPGEEVDGHDRLEMPATTYGPSAPTSLDEDVVDTEPIHDATRNGRDISTLERHDQLPVDPPSKSTFYQRFMLQILQARQRKDSAAAKREPPTWHEIKALFSICDRDWFRRVWVIQEAGVSSQVLIQCGGQTIDWWTFIFGFTIAQNYQRGARLGPGHHQHTTLLSSTRASFHKFANGTPGHMFLNLGLTELLLTYRNFSSTDARDKIFALFGITKTDLTKLGLVVDYTKSTPEVYIEVAKALLEGSRHLDILSIPQGKGMLAAELPSWVPDWSDSSRMPCLLSTFHGSMRSDMIERGRRTFFATDNSEFQAQADSRELHLQGYMFDEIVECGSPLRIDPAELTMHAQMSDVDLADLGTFLDILRRFFAVLATLSSVVDEWKALAEVDDEATTYPTGQTKFEAFAATLWTGDKDALGNYTPWIAMLKRYNAIANELPAADADDDMLSWIAKALPVMNKLNPGIIQKGVAAIKCVHIYDRRFAKTARGYFCLLPAETEVGDDVALLKGGKTPFVLRNGNMGTRLVGESYVHGIMYGGGWDEEECEEVVLV</sequence>
<dbReference type="InterPro" id="IPR043145">
    <property type="entry name" value="Znf_ZZ_sf"/>
</dbReference>